<sequence>MQGHVVEEQALQITHDISVSKPRRGGSAFRGRGRGRGRQSFDKSLVECFYCHDLGHFQYECPKKGKEKESQAHYAETTEPLLLMAHVKKAPDETAWFLDSGCSNHMCGHKEFFSELDESFRKTVKLGDNSSIGVMGKGRIHLQVNHVSQVITEDEAIANNSGGTGDEEGSRSISADNRFHDEILEHQTAEEQPTADRISSPAERRSRHPPIWMRDYDSGEVLPDDDHQGFKMDKDSAGMAVDSTMYMQMVGSLMYLTSTRPDIMFVVSLLSRYLAHPTALHLQAVKRVLRYIKGTLTYGIFYKKGGNKELLAYTDSDYAGDLEDRKSTSGFSFLLSSGAVSWSSKKQPVVTLSTTEAEFIAAASCACQAVWLRRMLEQLNHASTRATGFGWLENGGNPNGLFEEKMCRMRLSFFSADLKKKMPKHKKTKQQNGPDFDALERRVLEMF</sequence>
<dbReference type="Proteomes" id="UP001234297">
    <property type="component" value="Chromosome 1"/>
</dbReference>
<reference evidence="1 2" key="1">
    <citation type="journal article" date="2022" name="Hortic Res">
        <title>A haplotype resolved chromosomal level avocado genome allows analysis of novel avocado genes.</title>
        <authorList>
            <person name="Nath O."/>
            <person name="Fletcher S.J."/>
            <person name="Hayward A."/>
            <person name="Shaw L.M."/>
            <person name="Masouleh A.K."/>
            <person name="Furtado A."/>
            <person name="Henry R.J."/>
            <person name="Mitter N."/>
        </authorList>
    </citation>
    <scope>NUCLEOTIDE SEQUENCE [LARGE SCALE GENOMIC DNA]</scope>
    <source>
        <strain evidence="2">cv. Hass</strain>
    </source>
</reference>
<protein>
    <submittedName>
        <fullName evidence="1">Uncharacterized protein</fullName>
    </submittedName>
</protein>
<accession>A0ACC2MZ59</accession>
<keyword evidence="2" id="KW-1185">Reference proteome</keyword>
<proteinExistence type="predicted"/>
<dbReference type="EMBL" id="CM056809">
    <property type="protein sequence ID" value="KAJ8650933.1"/>
    <property type="molecule type" value="Genomic_DNA"/>
</dbReference>
<evidence type="ECO:0000313" key="2">
    <source>
        <dbReference type="Proteomes" id="UP001234297"/>
    </source>
</evidence>
<comment type="caution">
    <text evidence="1">The sequence shown here is derived from an EMBL/GenBank/DDBJ whole genome shotgun (WGS) entry which is preliminary data.</text>
</comment>
<organism evidence="1 2">
    <name type="scientific">Persea americana</name>
    <name type="common">Avocado</name>
    <dbReference type="NCBI Taxonomy" id="3435"/>
    <lineage>
        <taxon>Eukaryota</taxon>
        <taxon>Viridiplantae</taxon>
        <taxon>Streptophyta</taxon>
        <taxon>Embryophyta</taxon>
        <taxon>Tracheophyta</taxon>
        <taxon>Spermatophyta</taxon>
        <taxon>Magnoliopsida</taxon>
        <taxon>Magnoliidae</taxon>
        <taxon>Laurales</taxon>
        <taxon>Lauraceae</taxon>
        <taxon>Persea</taxon>
    </lineage>
</organism>
<name>A0ACC2MZ59_PERAE</name>
<gene>
    <name evidence="1" type="ORF">MRB53_003956</name>
</gene>
<evidence type="ECO:0000313" key="1">
    <source>
        <dbReference type="EMBL" id="KAJ8650933.1"/>
    </source>
</evidence>